<dbReference type="GO" id="GO:0003964">
    <property type="term" value="F:RNA-directed DNA polymerase activity"/>
    <property type="evidence" value="ECO:0007669"/>
    <property type="project" value="UniProtKB-KW"/>
</dbReference>
<dbReference type="GO" id="GO:0015074">
    <property type="term" value="P:DNA integration"/>
    <property type="evidence" value="ECO:0007669"/>
    <property type="project" value="UniProtKB-KW"/>
</dbReference>
<keyword evidence="12" id="KW-0233">DNA recombination</keyword>
<keyword evidence="6" id="KW-0378">Hydrolase</keyword>
<dbReference type="InterPro" id="IPR012337">
    <property type="entry name" value="RNaseH-like_sf"/>
</dbReference>
<protein>
    <recommendedName>
        <fullName evidence="16">Integrase catalytic domain-containing protein</fullName>
    </recommendedName>
</protein>
<keyword evidence="9" id="KW-0229">DNA integration</keyword>
<sequence length="350" mass="38730">MLSQKSLAFEAFKAFKAYAETQTNFRVRQVVTDNGGEFIGNNFKTLFANEGIEYLLTTPHTPQQNPFAERANRTLLERTSFLLLDSKLDHSWWGEALSTETYLLNGTPIASIGFKIPFSLFFGKNAKTDNLNPFGCLGHKNYKLFNMVTGKLQITHYCIFHDTSVGLENPSENPEVVFTIPSVEAYTPVPVLTAAEVEDSGNLSSCSSSPSPICAQSGHTDSESASDVAESRSLEPIRSLPKGWVMENVPMVAPNNISSSIDMSNILNLKRNRGQNVSMAASIPKSYSQAISHEKSVDRKKAIANKISSIEENDVWVPVKTPSNANILGSTWIFREKEYQDGSIVKYKAR</sequence>
<evidence type="ECO:0000313" key="18">
    <source>
        <dbReference type="Proteomes" id="UP000765509"/>
    </source>
</evidence>
<feature type="domain" description="Integrase catalytic" evidence="16">
    <location>
        <begin position="1"/>
        <end position="125"/>
    </location>
</feature>
<keyword evidence="3" id="KW-0540">Nuclease</keyword>
<dbReference type="InterPro" id="IPR039537">
    <property type="entry name" value="Retrotran_Ty1/copia-like"/>
</dbReference>
<dbReference type="PROSITE" id="PS50994">
    <property type="entry name" value="INTEGRASE"/>
    <property type="match status" value="1"/>
</dbReference>
<organism evidence="17 18">
    <name type="scientific">Austropuccinia psidii MF-1</name>
    <dbReference type="NCBI Taxonomy" id="1389203"/>
    <lineage>
        <taxon>Eukaryota</taxon>
        <taxon>Fungi</taxon>
        <taxon>Dikarya</taxon>
        <taxon>Basidiomycota</taxon>
        <taxon>Pucciniomycotina</taxon>
        <taxon>Pucciniomycetes</taxon>
        <taxon>Pucciniales</taxon>
        <taxon>Sphaerophragmiaceae</taxon>
        <taxon>Austropuccinia</taxon>
    </lineage>
</organism>
<evidence type="ECO:0000256" key="7">
    <source>
        <dbReference type="ARBA" id="ARBA00022842"/>
    </source>
</evidence>
<evidence type="ECO:0000256" key="3">
    <source>
        <dbReference type="ARBA" id="ARBA00022722"/>
    </source>
</evidence>
<keyword evidence="7" id="KW-0460">Magnesium</keyword>
<dbReference type="GO" id="GO:0003887">
    <property type="term" value="F:DNA-directed DNA polymerase activity"/>
    <property type="evidence" value="ECO:0007669"/>
    <property type="project" value="UniProtKB-KW"/>
</dbReference>
<dbReference type="GO" id="GO:0004519">
    <property type="term" value="F:endonuclease activity"/>
    <property type="evidence" value="ECO:0007669"/>
    <property type="project" value="UniProtKB-KW"/>
</dbReference>
<proteinExistence type="predicted"/>
<feature type="region of interest" description="Disordered" evidence="15">
    <location>
        <begin position="203"/>
        <end position="234"/>
    </location>
</feature>
<dbReference type="Proteomes" id="UP000765509">
    <property type="component" value="Unassembled WGS sequence"/>
</dbReference>
<dbReference type="AlphaFoldDB" id="A0A9Q3PH81"/>
<evidence type="ECO:0000256" key="15">
    <source>
        <dbReference type="SAM" id="MobiDB-lite"/>
    </source>
</evidence>
<evidence type="ECO:0000256" key="12">
    <source>
        <dbReference type="ARBA" id="ARBA00023172"/>
    </source>
</evidence>
<evidence type="ECO:0000256" key="2">
    <source>
        <dbReference type="ARBA" id="ARBA00022695"/>
    </source>
</evidence>
<dbReference type="InterPro" id="IPR036397">
    <property type="entry name" value="RNaseH_sf"/>
</dbReference>
<keyword evidence="11" id="KW-0239">DNA-directed DNA polymerase</keyword>
<dbReference type="SUPFAM" id="SSF53098">
    <property type="entry name" value="Ribonuclease H-like"/>
    <property type="match status" value="1"/>
</dbReference>
<dbReference type="GO" id="GO:0003723">
    <property type="term" value="F:RNA binding"/>
    <property type="evidence" value="ECO:0007669"/>
    <property type="project" value="UniProtKB-KW"/>
</dbReference>
<dbReference type="InterPro" id="IPR001584">
    <property type="entry name" value="Integrase_cat-core"/>
</dbReference>
<keyword evidence="1" id="KW-0815">Transposition</keyword>
<evidence type="ECO:0000256" key="1">
    <source>
        <dbReference type="ARBA" id="ARBA00022578"/>
    </source>
</evidence>
<dbReference type="GO" id="GO:0005634">
    <property type="term" value="C:nucleus"/>
    <property type="evidence" value="ECO:0007669"/>
    <property type="project" value="UniProtKB-ARBA"/>
</dbReference>
<evidence type="ECO:0000259" key="16">
    <source>
        <dbReference type="PROSITE" id="PS50994"/>
    </source>
</evidence>
<evidence type="ECO:0000256" key="4">
    <source>
        <dbReference type="ARBA" id="ARBA00022723"/>
    </source>
</evidence>
<reference evidence="17" key="1">
    <citation type="submission" date="2021-03" db="EMBL/GenBank/DDBJ databases">
        <title>Draft genome sequence of rust myrtle Austropuccinia psidii MF-1, a brazilian biotype.</title>
        <authorList>
            <person name="Quecine M.C."/>
            <person name="Pachon D.M.R."/>
            <person name="Bonatelli M.L."/>
            <person name="Correr F.H."/>
            <person name="Franceschini L.M."/>
            <person name="Leite T.F."/>
            <person name="Margarido G.R.A."/>
            <person name="Almeida C.A."/>
            <person name="Ferrarezi J.A."/>
            <person name="Labate C.A."/>
        </authorList>
    </citation>
    <scope>NUCLEOTIDE SEQUENCE</scope>
    <source>
        <strain evidence="17">MF-1</strain>
    </source>
</reference>
<dbReference type="OrthoDB" id="4096181at2759"/>
<keyword evidence="5" id="KW-0255">Endonuclease</keyword>
<comment type="catalytic activity">
    <reaction evidence="14">
        <text>DNA(n) + a 2'-deoxyribonucleoside 5'-triphosphate = DNA(n+1) + diphosphate</text>
        <dbReference type="Rhea" id="RHEA:22508"/>
        <dbReference type="Rhea" id="RHEA-COMP:17339"/>
        <dbReference type="Rhea" id="RHEA-COMP:17340"/>
        <dbReference type="ChEBI" id="CHEBI:33019"/>
        <dbReference type="ChEBI" id="CHEBI:61560"/>
        <dbReference type="ChEBI" id="CHEBI:173112"/>
        <dbReference type="EC" id="2.7.7.7"/>
    </reaction>
</comment>
<dbReference type="PANTHER" id="PTHR42648:SF11">
    <property type="entry name" value="TRANSPOSON TY4-P GAG-POL POLYPROTEIN"/>
    <property type="match status" value="1"/>
</dbReference>
<evidence type="ECO:0000256" key="10">
    <source>
        <dbReference type="ARBA" id="ARBA00022918"/>
    </source>
</evidence>
<evidence type="ECO:0000256" key="14">
    <source>
        <dbReference type="ARBA" id="ARBA00049244"/>
    </source>
</evidence>
<dbReference type="Gene3D" id="3.30.420.10">
    <property type="entry name" value="Ribonuclease H-like superfamily/Ribonuclease H"/>
    <property type="match status" value="1"/>
</dbReference>
<dbReference type="GO" id="GO:0032196">
    <property type="term" value="P:transposition"/>
    <property type="evidence" value="ECO:0007669"/>
    <property type="project" value="UniProtKB-KW"/>
</dbReference>
<keyword evidence="18" id="KW-1185">Reference proteome</keyword>
<evidence type="ECO:0000256" key="13">
    <source>
        <dbReference type="ARBA" id="ARBA00048173"/>
    </source>
</evidence>
<gene>
    <name evidence="17" type="ORF">O181_100137</name>
</gene>
<dbReference type="GO" id="GO:0046872">
    <property type="term" value="F:metal ion binding"/>
    <property type="evidence" value="ECO:0007669"/>
    <property type="project" value="UniProtKB-KW"/>
</dbReference>
<keyword evidence="11" id="KW-0808">Transferase</keyword>
<dbReference type="PANTHER" id="PTHR42648">
    <property type="entry name" value="TRANSPOSASE, PUTATIVE-RELATED"/>
    <property type="match status" value="1"/>
</dbReference>
<keyword evidence="2" id="KW-0548">Nucleotidyltransferase</keyword>
<keyword evidence="4" id="KW-0479">Metal-binding</keyword>
<accession>A0A9Q3PH81</accession>
<evidence type="ECO:0000256" key="6">
    <source>
        <dbReference type="ARBA" id="ARBA00022801"/>
    </source>
</evidence>
<evidence type="ECO:0000256" key="8">
    <source>
        <dbReference type="ARBA" id="ARBA00022884"/>
    </source>
</evidence>
<evidence type="ECO:0000256" key="5">
    <source>
        <dbReference type="ARBA" id="ARBA00022759"/>
    </source>
</evidence>
<keyword evidence="8" id="KW-0694">RNA-binding</keyword>
<dbReference type="GO" id="GO:0016787">
    <property type="term" value="F:hydrolase activity"/>
    <property type="evidence" value="ECO:0007669"/>
    <property type="project" value="UniProtKB-KW"/>
</dbReference>
<dbReference type="EMBL" id="AVOT02069544">
    <property type="protein sequence ID" value="MBW0560422.1"/>
    <property type="molecule type" value="Genomic_DNA"/>
</dbReference>
<comment type="catalytic activity">
    <reaction evidence="13">
        <text>DNA(n) + a 2'-deoxyribonucleoside 5'-triphosphate = DNA(n+1) + diphosphate</text>
        <dbReference type="Rhea" id="RHEA:22508"/>
        <dbReference type="Rhea" id="RHEA-COMP:17339"/>
        <dbReference type="Rhea" id="RHEA-COMP:17340"/>
        <dbReference type="ChEBI" id="CHEBI:33019"/>
        <dbReference type="ChEBI" id="CHEBI:61560"/>
        <dbReference type="ChEBI" id="CHEBI:173112"/>
        <dbReference type="EC" id="2.7.7.49"/>
    </reaction>
</comment>
<evidence type="ECO:0000256" key="11">
    <source>
        <dbReference type="ARBA" id="ARBA00022932"/>
    </source>
</evidence>
<evidence type="ECO:0000313" key="17">
    <source>
        <dbReference type="EMBL" id="MBW0560422.1"/>
    </source>
</evidence>
<name>A0A9Q3PH81_9BASI</name>
<dbReference type="GO" id="GO:0006310">
    <property type="term" value="P:DNA recombination"/>
    <property type="evidence" value="ECO:0007669"/>
    <property type="project" value="UniProtKB-KW"/>
</dbReference>
<keyword evidence="10" id="KW-0695">RNA-directed DNA polymerase</keyword>
<evidence type="ECO:0000256" key="9">
    <source>
        <dbReference type="ARBA" id="ARBA00022908"/>
    </source>
</evidence>
<comment type="caution">
    <text evidence="17">The sequence shown here is derived from an EMBL/GenBank/DDBJ whole genome shotgun (WGS) entry which is preliminary data.</text>
</comment>